<feature type="region of interest" description="Disordered" evidence="1">
    <location>
        <begin position="85"/>
        <end position="109"/>
    </location>
</feature>
<dbReference type="AlphaFoldDB" id="A0A1I7TKN7"/>
<keyword evidence="2" id="KW-1185">Reference proteome</keyword>
<accession>A0A1I7TKN7</accession>
<sequence length="109" mass="12477">MGDDAYEFLGPDLLAPPPPIPPPAPAVPGNPNAPNNADTQKDTNELAPVSGAEKYDSEDLFSLIYEFFIPDFKFNLHLLQRQKAYRENHRKERKMGRRTNRSIRRNQKN</sequence>
<evidence type="ECO:0000256" key="1">
    <source>
        <dbReference type="SAM" id="MobiDB-lite"/>
    </source>
</evidence>
<protein>
    <submittedName>
        <fullName evidence="3">BZIP domain-containing protein</fullName>
    </submittedName>
</protein>
<evidence type="ECO:0000313" key="3">
    <source>
        <dbReference type="WBParaSite" id="Csp11.Scaffold627.g6856.t1"/>
    </source>
</evidence>
<dbReference type="Proteomes" id="UP000095282">
    <property type="component" value="Unplaced"/>
</dbReference>
<feature type="compositionally biased region" description="Pro residues" evidence="1">
    <location>
        <begin position="14"/>
        <end position="28"/>
    </location>
</feature>
<feature type="region of interest" description="Disordered" evidence="1">
    <location>
        <begin position="1"/>
        <end position="51"/>
    </location>
</feature>
<feature type="compositionally biased region" description="Basic residues" evidence="1">
    <location>
        <begin position="91"/>
        <end position="109"/>
    </location>
</feature>
<reference evidence="3" key="1">
    <citation type="submission" date="2016-11" db="UniProtKB">
        <authorList>
            <consortium name="WormBaseParasite"/>
        </authorList>
    </citation>
    <scope>IDENTIFICATION</scope>
</reference>
<evidence type="ECO:0000313" key="2">
    <source>
        <dbReference type="Proteomes" id="UP000095282"/>
    </source>
</evidence>
<name>A0A1I7TKN7_9PELO</name>
<dbReference type="WBParaSite" id="Csp11.Scaffold627.g6856.t1">
    <property type="protein sequence ID" value="Csp11.Scaffold627.g6856.t1"/>
    <property type="gene ID" value="Csp11.Scaffold627.g6856"/>
</dbReference>
<proteinExistence type="predicted"/>
<organism evidence="2 3">
    <name type="scientific">Caenorhabditis tropicalis</name>
    <dbReference type="NCBI Taxonomy" id="1561998"/>
    <lineage>
        <taxon>Eukaryota</taxon>
        <taxon>Metazoa</taxon>
        <taxon>Ecdysozoa</taxon>
        <taxon>Nematoda</taxon>
        <taxon>Chromadorea</taxon>
        <taxon>Rhabditida</taxon>
        <taxon>Rhabditina</taxon>
        <taxon>Rhabditomorpha</taxon>
        <taxon>Rhabditoidea</taxon>
        <taxon>Rhabditidae</taxon>
        <taxon>Peloderinae</taxon>
        <taxon>Caenorhabditis</taxon>
    </lineage>
</organism>